<comment type="similarity">
    <text evidence="3">Belongs to the lysine N(6)-hydroxylase/L-ornithine N(5)-oxygenase family.</text>
</comment>
<dbReference type="GeneID" id="96282776"/>
<dbReference type="GO" id="GO:0006879">
    <property type="term" value="P:intracellular iron ion homeostasis"/>
    <property type="evidence" value="ECO:0007669"/>
    <property type="project" value="TreeGrafter"/>
</dbReference>
<dbReference type="Pfam" id="PF13434">
    <property type="entry name" value="Lys_Orn_oxgnase"/>
    <property type="match status" value="1"/>
</dbReference>
<keyword evidence="10 16" id="KW-0503">Monooxygenase</keyword>
<evidence type="ECO:0000256" key="14">
    <source>
        <dbReference type="ARBA" id="ARBA00032738"/>
    </source>
</evidence>
<evidence type="ECO:0000256" key="12">
    <source>
        <dbReference type="ARBA" id="ARBA00031158"/>
    </source>
</evidence>
<keyword evidence="9" id="KW-0560">Oxidoreductase</keyword>
<evidence type="ECO:0000256" key="13">
    <source>
        <dbReference type="ARBA" id="ARBA00032493"/>
    </source>
</evidence>
<comment type="cofactor">
    <cofactor evidence="1">
        <name>FAD</name>
        <dbReference type="ChEBI" id="CHEBI:57692"/>
    </cofactor>
</comment>
<dbReference type="InterPro" id="IPR025700">
    <property type="entry name" value="Lys/Orn_oxygenase"/>
</dbReference>
<evidence type="ECO:0000256" key="1">
    <source>
        <dbReference type="ARBA" id="ARBA00001974"/>
    </source>
</evidence>
<dbReference type="RefSeq" id="WP_159743139.1">
    <property type="nucleotide sequence ID" value="NZ_BLIR01000001.1"/>
</dbReference>
<organism evidence="16 17">
    <name type="scientific">Streptomyces tubercidicus</name>
    <dbReference type="NCBI Taxonomy" id="47759"/>
    <lineage>
        <taxon>Bacteria</taxon>
        <taxon>Bacillati</taxon>
        <taxon>Actinomycetota</taxon>
        <taxon>Actinomycetes</taxon>
        <taxon>Kitasatosporales</taxon>
        <taxon>Streptomycetaceae</taxon>
        <taxon>Streptomyces</taxon>
    </lineage>
</organism>
<evidence type="ECO:0000256" key="3">
    <source>
        <dbReference type="ARBA" id="ARBA00007588"/>
    </source>
</evidence>
<sequence>MTNQQIHPVLGVGFGPANLSLAVTLEELGHGGTAHFIERADGFQWQEQQLLPGADIQNNPFRDLVMQRNQYSRYTFVNYLAEQGQLTDYLHLNAKFPLRREYAGYLGWAAEAFRGSVDYGQSATGLSLITGDDGGELFAVHTASGRRYLAETVVMGTGRSPRIPYPFQGFLGPDVFHSTQYLSAIEGLRDRRIRVAVVGASQSSIEIILDLLRRPNVEQVTSLHRGIGFRLKDTSPYSRQVFLPQFVDYFHPLPSETKQRMREELRSINYAACDQDVIDQLVTVQREYELAGSDRLRMVPFSETAEITRAPGGEHRLRVRDVNHATEQTLDADVIILGTGFRDFGTGPNDEPYHPLLEGIAHRFPLDRVGVPVVARDYSIELTAQEHTPTPRRVYLNGLCEASHGMGDAGALAMLSARSSDIAESLVGKGERTDERPLVAGALR</sequence>
<keyword evidence="7" id="KW-0274">FAD</keyword>
<comment type="caution">
    <text evidence="16">The sequence shown here is derived from an EMBL/GenBank/DDBJ whole genome shotgun (WGS) entry which is preliminary data.</text>
</comment>
<dbReference type="InterPro" id="IPR036188">
    <property type="entry name" value="FAD/NAD-bd_sf"/>
</dbReference>
<accession>A0A640UNM6</accession>
<protein>
    <recommendedName>
        <fullName evidence="5">L-lysine N6-monooxygenase MbtG</fullName>
        <ecNumber evidence="4">1.14.13.59</ecNumber>
    </recommendedName>
    <alternativeName>
        <fullName evidence="14">Lysine 6-N-hydroxylase</fullName>
    </alternativeName>
    <alternativeName>
        <fullName evidence="13">Lysine N6-hydroxylase</fullName>
    </alternativeName>
    <alternativeName>
        <fullName evidence="11">Lysine-N-oxygenase</fullName>
    </alternativeName>
    <alternativeName>
        <fullName evidence="12">Mycobactin synthase protein G</fullName>
    </alternativeName>
</protein>
<dbReference type="PANTHER" id="PTHR42802">
    <property type="entry name" value="MONOOXYGENASE"/>
    <property type="match status" value="1"/>
</dbReference>
<dbReference type="SUPFAM" id="SSF51905">
    <property type="entry name" value="FAD/NAD(P)-binding domain"/>
    <property type="match status" value="1"/>
</dbReference>
<evidence type="ECO:0000256" key="11">
    <source>
        <dbReference type="ARBA" id="ARBA00029939"/>
    </source>
</evidence>
<gene>
    <name evidence="16" type="ORF">Stube_16270</name>
</gene>
<evidence type="ECO:0000256" key="15">
    <source>
        <dbReference type="ARBA" id="ARBA00048407"/>
    </source>
</evidence>
<evidence type="ECO:0000256" key="2">
    <source>
        <dbReference type="ARBA" id="ARBA00004924"/>
    </source>
</evidence>
<evidence type="ECO:0000256" key="5">
    <source>
        <dbReference type="ARBA" id="ARBA00016406"/>
    </source>
</evidence>
<dbReference type="PANTHER" id="PTHR42802:SF1">
    <property type="entry name" value="L-ORNITHINE N(5)-MONOOXYGENASE"/>
    <property type="match status" value="1"/>
</dbReference>
<name>A0A640UNM6_9ACTN</name>
<dbReference type="GO" id="GO:0047091">
    <property type="term" value="F:L-lysine 6-monooxygenase (NADPH) activity"/>
    <property type="evidence" value="ECO:0007669"/>
    <property type="project" value="UniProtKB-EC"/>
</dbReference>
<dbReference type="AlphaFoldDB" id="A0A640UNM6"/>
<dbReference type="OrthoDB" id="7527071at2"/>
<dbReference type="EMBL" id="BLIR01000001">
    <property type="protein sequence ID" value="GFE36954.1"/>
    <property type="molecule type" value="Genomic_DNA"/>
</dbReference>
<comment type="catalytic activity">
    <reaction evidence="15">
        <text>L-lysine + NADPH + O2 = N(6)-hydroxy-L-lysine + NADP(+) + H2O</text>
        <dbReference type="Rhea" id="RHEA:23228"/>
        <dbReference type="ChEBI" id="CHEBI:15377"/>
        <dbReference type="ChEBI" id="CHEBI:15379"/>
        <dbReference type="ChEBI" id="CHEBI:32551"/>
        <dbReference type="ChEBI" id="CHEBI:57783"/>
        <dbReference type="ChEBI" id="CHEBI:57820"/>
        <dbReference type="ChEBI" id="CHEBI:58349"/>
        <dbReference type="EC" id="1.14.13.59"/>
    </reaction>
</comment>
<evidence type="ECO:0000313" key="17">
    <source>
        <dbReference type="Proteomes" id="UP000431826"/>
    </source>
</evidence>
<evidence type="ECO:0000256" key="4">
    <source>
        <dbReference type="ARBA" id="ARBA00013076"/>
    </source>
</evidence>
<evidence type="ECO:0000256" key="6">
    <source>
        <dbReference type="ARBA" id="ARBA00022630"/>
    </source>
</evidence>
<proteinExistence type="inferred from homology"/>
<keyword evidence="6" id="KW-0285">Flavoprotein</keyword>
<evidence type="ECO:0000256" key="9">
    <source>
        <dbReference type="ARBA" id="ARBA00023002"/>
    </source>
</evidence>
<evidence type="ECO:0000256" key="10">
    <source>
        <dbReference type="ARBA" id="ARBA00023033"/>
    </source>
</evidence>
<keyword evidence="17" id="KW-1185">Reference proteome</keyword>
<dbReference type="Proteomes" id="UP000431826">
    <property type="component" value="Unassembled WGS sequence"/>
</dbReference>
<reference evidence="16 17" key="1">
    <citation type="submission" date="2019-12" db="EMBL/GenBank/DDBJ databases">
        <title>Whole genome shotgun sequence of Streptomyces tubercidicus NBRC 13090.</title>
        <authorList>
            <person name="Ichikawa N."/>
            <person name="Kimura A."/>
            <person name="Kitahashi Y."/>
            <person name="Komaki H."/>
            <person name="Tamura T."/>
        </authorList>
    </citation>
    <scope>NUCLEOTIDE SEQUENCE [LARGE SCALE GENOMIC DNA]</scope>
    <source>
        <strain evidence="16 17">NBRC 13090</strain>
    </source>
</reference>
<evidence type="ECO:0000313" key="16">
    <source>
        <dbReference type="EMBL" id="GFE36954.1"/>
    </source>
</evidence>
<evidence type="ECO:0000256" key="7">
    <source>
        <dbReference type="ARBA" id="ARBA00022827"/>
    </source>
</evidence>
<dbReference type="Gene3D" id="3.50.50.60">
    <property type="entry name" value="FAD/NAD(P)-binding domain"/>
    <property type="match status" value="1"/>
</dbReference>
<evidence type="ECO:0000256" key="8">
    <source>
        <dbReference type="ARBA" id="ARBA00022857"/>
    </source>
</evidence>
<dbReference type="EC" id="1.14.13.59" evidence="4"/>
<comment type="pathway">
    <text evidence="2">Siderophore biosynthesis.</text>
</comment>
<keyword evidence="8" id="KW-0521">NADP</keyword>